<dbReference type="SUPFAM" id="SSF51905">
    <property type="entry name" value="FAD/NAD(P)-binding domain"/>
    <property type="match status" value="1"/>
</dbReference>
<dbReference type="GO" id="GO:0004497">
    <property type="term" value="F:monooxygenase activity"/>
    <property type="evidence" value="ECO:0007669"/>
    <property type="project" value="InterPro"/>
</dbReference>
<evidence type="ECO:0000313" key="7">
    <source>
        <dbReference type="Proteomes" id="UP000696485"/>
    </source>
</evidence>
<evidence type="ECO:0000259" key="5">
    <source>
        <dbReference type="Pfam" id="PF01494"/>
    </source>
</evidence>
<dbReference type="PRINTS" id="PR00420">
    <property type="entry name" value="RNGMNOXGNASE"/>
</dbReference>
<dbReference type="Pfam" id="PF01494">
    <property type="entry name" value="FAD_binding_3"/>
    <property type="match status" value="2"/>
</dbReference>
<name>A0A9P5SF79_9FUNG</name>
<accession>A0A9P5SF79</accession>
<dbReference type="AlphaFoldDB" id="A0A9P5SF79"/>
<dbReference type="PANTHER" id="PTHR47356:SF2">
    <property type="entry name" value="FAD-BINDING DOMAIN-CONTAINING PROTEIN-RELATED"/>
    <property type="match status" value="1"/>
</dbReference>
<sequence>MVHNSPHVLISGAGLGGLTLAMALEKAKIPYTVLERAAKVKHLGASLALNSNVIPALSQFGLLPEIEKMSKPVHSLDMYREDLSLIGAFDVEIYKDITGYENVICSRPMMYDLLLSKVPSANIHMNSKVVSVNHSNDGVTVQCADGTTYSGDILIGADGAYSTVRQSLYETLEKDGKLPESDKGGLGVPKYICMVGTTRPLDATRYPGLEDDITHFSTCLGNGKPHSWTTSTVYGNKISWSCLLQLDADPRKDGLLTNPEWGPNTNQAMIDEIYNFPIKNGGVLGYLIDSTDPELISKVYIEEKIFETWNHGAVALIGDACHKMQPSAGQGAVNAMQDAIILANCIYDIEEPTAEHIAAALQDYREQRYPHALFQTENSKMMGKLMYGQTWSERLLRTVVYNLPKWLQSKNYLKASSYRPLVTFLPPVPNTTNLNLLYQKPSKRYAREQAESSPASV</sequence>
<dbReference type="InterPro" id="IPR036188">
    <property type="entry name" value="FAD/NAD-bd_sf"/>
</dbReference>
<organism evidence="6 7">
    <name type="scientific">Podila minutissima</name>
    <dbReference type="NCBI Taxonomy" id="64525"/>
    <lineage>
        <taxon>Eukaryota</taxon>
        <taxon>Fungi</taxon>
        <taxon>Fungi incertae sedis</taxon>
        <taxon>Mucoromycota</taxon>
        <taxon>Mortierellomycotina</taxon>
        <taxon>Mortierellomycetes</taxon>
        <taxon>Mortierellales</taxon>
        <taxon>Mortierellaceae</taxon>
        <taxon>Podila</taxon>
    </lineage>
</organism>
<dbReference type="InterPro" id="IPR002938">
    <property type="entry name" value="FAD-bd"/>
</dbReference>
<protein>
    <recommendedName>
        <fullName evidence="5">FAD-binding domain-containing protein</fullName>
    </recommendedName>
</protein>
<dbReference type="InterPro" id="IPR050562">
    <property type="entry name" value="FAD_mOase_fung"/>
</dbReference>
<evidence type="ECO:0000256" key="4">
    <source>
        <dbReference type="ARBA" id="ARBA00023002"/>
    </source>
</evidence>
<evidence type="ECO:0000256" key="3">
    <source>
        <dbReference type="ARBA" id="ARBA00022827"/>
    </source>
</evidence>
<proteinExistence type="inferred from homology"/>
<feature type="domain" description="FAD-binding" evidence="5">
    <location>
        <begin position="8"/>
        <end position="177"/>
    </location>
</feature>
<dbReference type="GO" id="GO:0071949">
    <property type="term" value="F:FAD binding"/>
    <property type="evidence" value="ECO:0007669"/>
    <property type="project" value="InterPro"/>
</dbReference>
<keyword evidence="2" id="KW-0285">Flavoprotein</keyword>
<dbReference type="Proteomes" id="UP000696485">
    <property type="component" value="Unassembled WGS sequence"/>
</dbReference>
<keyword evidence="7" id="KW-1185">Reference proteome</keyword>
<keyword evidence="4" id="KW-0560">Oxidoreductase</keyword>
<dbReference type="Gene3D" id="3.50.50.60">
    <property type="entry name" value="FAD/NAD(P)-binding domain"/>
    <property type="match status" value="1"/>
</dbReference>
<evidence type="ECO:0000256" key="1">
    <source>
        <dbReference type="ARBA" id="ARBA00007992"/>
    </source>
</evidence>
<evidence type="ECO:0000256" key="2">
    <source>
        <dbReference type="ARBA" id="ARBA00022630"/>
    </source>
</evidence>
<dbReference type="EMBL" id="JAAAUY010000610">
    <property type="protein sequence ID" value="KAF9327946.1"/>
    <property type="molecule type" value="Genomic_DNA"/>
</dbReference>
<feature type="domain" description="FAD-binding" evidence="5">
    <location>
        <begin position="292"/>
        <end position="372"/>
    </location>
</feature>
<evidence type="ECO:0000313" key="6">
    <source>
        <dbReference type="EMBL" id="KAF9327946.1"/>
    </source>
</evidence>
<gene>
    <name evidence="6" type="ORF">BG006_008826</name>
</gene>
<comment type="similarity">
    <text evidence="1">Belongs to the paxM FAD-dependent monooxygenase family.</text>
</comment>
<reference evidence="6" key="1">
    <citation type="journal article" date="2020" name="Fungal Divers.">
        <title>Resolving the Mortierellaceae phylogeny through synthesis of multi-gene phylogenetics and phylogenomics.</title>
        <authorList>
            <person name="Vandepol N."/>
            <person name="Liber J."/>
            <person name="Desiro A."/>
            <person name="Na H."/>
            <person name="Kennedy M."/>
            <person name="Barry K."/>
            <person name="Grigoriev I.V."/>
            <person name="Miller A.N."/>
            <person name="O'Donnell K."/>
            <person name="Stajich J.E."/>
            <person name="Bonito G."/>
        </authorList>
    </citation>
    <scope>NUCLEOTIDE SEQUENCE</scope>
    <source>
        <strain evidence="6">NVP1</strain>
    </source>
</reference>
<comment type="caution">
    <text evidence="6">The sequence shown here is derived from an EMBL/GenBank/DDBJ whole genome shotgun (WGS) entry which is preliminary data.</text>
</comment>
<dbReference type="PANTHER" id="PTHR47356">
    <property type="entry name" value="FAD-DEPENDENT MONOOXYGENASE ASQG-RELATED"/>
    <property type="match status" value="1"/>
</dbReference>
<keyword evidence="3" id="KW-0274">FAD</keyword>